<feature type="transmembrane region" description="Helical" evidence="1">
    <location>
        <begin position="470"/>
        <end position="497"/>
    </location>
</feature>
<keyword evidence="1" id="KW-1133">Transmembrane helix</keyword>
<protein>
    <recommendedName>
        <fullName evidence="4">Polyketide antibiotic transporter</fullName>
    </recommendedName>
</protein>
<organism evidence="2 3">
    <name type="scientific">Actinoplanes awajinensis subsp. mycoplanecinus</name>
    <dbReference type="NCBI Taxonomy" id="135947"/>
    <lineage>
        <taxon>Bacteria</taxon>
        <taxon>Bacillati</taxon>
        <taxon>Actinomycetota</taxon>
        <taxon>Actinomycetes</taxon>
        <taxon>Micromonosporales</taxon>
        <taxon>Micromonosporaceae</taxon>
        <taxon>Actinoplanes</taxon>
    </lineage>
</organism>
<keyword evidence="1" id="KW-0472">Membrane</keyword>
<accession>A0A0X3V6B4</accession>
<sequence length="545" mass="54695">MSTDILPAPVTAGLTATAVPGRAVSHLAIRQIRRGGLIVAVLVTGMTALVTATYAQVMADPAAAGGLRALAGNPAIRTLFGEPIGLGTAGGFTVWRVGTVTAVLLGCWAILATTRITRGEEDAGRWDVLLAGRVPLREAVLRHVAAVMLVPAATGCLLAGVLIVSGTPAAGALVHGAGTGLLGIVFVAVAALAAQIFPARSPATGTAVAVLGVTLLIRMVGDGVTALGWIRWLSPFGLTALSGPYVHDRGLPLVILLIAAAMLMAAAVAATGRRDIRGGLVAAASGRRPRRGLLGGVGTFAIRRVLGPLTGWAIGIGAYYLLIGLTAVSVTEFLTDNPAMAGQAAAAGFDGLGAIAGFAAVLFALLALPAGGFTAVRMTAFVRAETDRRLTLLAAQPVSRTRLVGVEIAVTLAAALVLVTVAGLATWSGVRLMGGDLGLAAALGGVANTLPIIGLSLGAATLATGWAPRWVGVVGAVPATGGFLVLVVAESVAAPGWVRDLSPFAHLAAVPLTGVDWVATTVMTGLAVILTAAGITGYHRRDLRS</sequence>
<proteinExistence type="predicted"/>
<feature type="transmembrane region" description="Helical" evidence="1">
    <location>
        <begin position="403"/>
        <end position="427"/>
    </location>
</feature>
<feature type="transmembrane region" description="Helical" evidence="1">
    <location>
        <begin position="312"/>
        <end position="334"/>
    </location>
</feature>
<feature type="transmembrane region" description="Helical" evidence="1">
    <location>
        <begin position="250"/>
        <end position="270"/>
    </location>
</feature>
<evidence type="ECO:0000313" key="2">
    <source>
        <dbReference type="EMBL" id="KUL38786.1"/>
    </source>
</evidence>
<dbReference type="EMBL" id="LLZH01000060">
    <property type="protein sequence ID" value="KUL38786.1"/>
    <property type="molecule type" value="Genomic_DNA"/>
</dbReference>
<evidence type="ECO:0000313" key="3">
    <source>
        <dbReference type="Proteomes" id="UP000053244"/>
    </source>
</evidence>
<evidence type="ECO:0008006" key="4">
    <source>
        <dbReference type="Google" id="ProtNLM"/>
    </source>
</evidence>
<dbReference type="AlphaFoldDB" id="A0A0X3V6B4"/>
<feature type="transmembrane region" description="Helical" evidence="1">
    <location>
        <begin position="37"/>
        <end position="57"/>
    </location>
</feature>
<feature type="transmembrane region" description="Helical" evidence="1">
    <location>
        <begin position="517"/>
        <end position="538"/>
    </location>
</feature>
<feature type="transmembrane region" description="Helical" evidence="1">
    <location>
        <begin position="143"/>
        <end position="166"/>
    </location>
</feature>
<dbReference type="OrthoDB" id="2014935at2"/>
<evidence type="ECO:0000256" key="1">
    <source>
        <dbReference type="SAM" id="Phobius"/>
    </source>
</evidence>
<feature type="transmembrane region" description="Helical" evidence="1">
    <location>
        <begin position="439"/>
        <end position="463"/>
    </location>
</feature>
<keyword evidence="3" id="KW-1185">Reference proteome</keyword>
<feature type="transmembrane region" description="Helical" evidence="1">
    <location>
        <begin position="93"/>
        <end position="111"/>
    </location>
</feature>
<gene>
    <name evidence="2" type="ORF">ADL15_10875</name>
</gene>
<dbReference type="Proteomes" id="UP000053244">
    <property type="component" value="Unassembled WGS sequence"/>
</dbReference>
<feature type="transmembrane region" description="Helical" evidence="1">
    <location>
        <begin position="172"/>
        <end position="194"/>
    </location>
</feature>
<feature type="transmembrane region" description="Helical" evidence="1">
    <location>
        <begin position="206"/>
        <end position="230"/>
    </location>
</feature>
<dbReference type="RefSeq" id="WP_067687910.1">
    <property type="nucleotide sequence ID" value="NZ_LLZH01000060.1"/>
</dbReference>
<feature type="transmembrane region" description="Helical" evidence="1">
    <location>
        <begin position="354"/>
        <end position="382"/>
    </location>
</feature>
<reference evidence="2 3" key="1">
    <citation type="submission" date="2015-10" db="EMBL/GenBank/DDBJ databases">
        <authorList>
            <person name="Gilbert D.G."/>
        </authorList>
    </citation>
    <scope>NUCLEOTIDE SEQUENCE [LARGE SCALE GENOMIC DNA]</scope>
    <source>
        <strain evidence="2 3">NRRL B-16712</strain>
    </source>
</reference>
<comment type="caution">
    <text evidence="2">The sequence shown here is derived from an EMBL/GenBank/DDBJ whole genome shotgun (WGS) entry which is preliminary data.</text>
</comment>
<keyword evidence="1" id="KW-0812">Transmembrane</keyword>
<name>A0A0X3V6B4_9ACTN</name>